<dbReference type="PANTHER" id="PTHR10543">
    <property type="entry name" value="BETA-CAROTENE DIOXYGENASE"/>
    <property type="match status" value="1"/>
</dbReference>
<keyword evidence="4 5" id="KW-0408">Iron</keyword>
<comment type="cofactor">
    <cofactor evidence="5">
        <name>Fe(2+)</name>
        <dbReference type="ChEBI" id="CHEBI:29033"/>
    </cofactor>
    <text evidence="5">Binds 1 Fe(2+) ion per subunit.</text>
</comment>
<proteinExistence type="evidence at transcript level"/>
<dbReference type="GO" id="GO:0009570">
    <property type="term" value="C:chloroplast stroma"/>
    <property type="evidence" value="ECO:0007669"/>
    <property type="project" value="TreeGrafter"/>
</dbReference>
<comment type="similarity">
    <text evidence="1">Belongs to the carotenoid oxygenase family.</text>
</comment>
<reference evidence="7" key="1">
    <citation type="journal article" date="2017" name="Front. Plant Sci.">
        <title>Transcriptome-Guided Mining of Genes Involved in Crocin Biosynthesis.</title>
        <authorList>
            <person name="Ji A."/>
            <person name="Jia J."/>
            <person name="Xu Z."/>
            <person name="Li Y."/>
            <person name="Bi W."/>
            <person name="Ren F."/>
            <person name="He C."/>
            <person name="Liu J."/>
            <person name="Hu K."/>
            <person name="Song J."/>
        </authorList>
    </citation>
    <scope>NUCLEOTIDE SEQUENCE</scope>
    <source>
        <tissue evidence="7">Fruits</tissue>
    </source>
</reference>
<feature type="compositionally biased region" description="Low complexity" evidence="6">
    <location>
        <begin position="126"/>
        <end position="142"/>
    </location>
</feature>
<evidence type="ECO:0000256" key="2">
    <source>
        <dbReference type="ARBA" id="ARBA00022723"/>
    </source>
</evidence>
<dbReference type="GO" id="GO:0016121">
    <property type="term" value="P:carotene catabolic process"/>
    <property type="evidence" value="ECO:0007669"/>
    <property type="project" value="TreeGrafter"/>
</dbReference>
<accession>A0A288W8F9</accession>
<feature type="compositionally biased region" description="Low complexity" evidence="6">
    <location>
        <begin position="93"/>
        <end position="110"/>
    </location>
</feature>
<feature type="binding site" evidence="5">
    <location>
        <position position="652"/>
    </location>
    <ligand>
        <name>Fe cation</name>
        <dbReference type="ChEBI" id="CHEBI:24875"/>
        <note>catalytic</note>
    </ligand>
</feature>
<dbReference type="SMR" id="A0A288W8F9"/>
<protein>
    <submittedName>
        <fullName evidence="7">CCD4a</fullName>
    </submittedName>
</protein>
<evidence type="ECO:0000256" key="4">
    <source>
        <dbReference type="ARBA" id="ARBA00023004"/>
    </source>
</evidence>
<keyword evidence="3" id="KW-0560">Oxidoreductase</keyword>
<feature type="region of interest" description="Disordered" evidence="6">
    <location>
        <begin position="93"/>
        <end position="146"/>
    </location>
</feature>
<dbReference type="GO" id="GO:0046872">
    <property type="term" value="F:metal ion binding"/>
    <property type="evidence" value="ECO:0007669"/>
    <property type="project" value="UniProtKB-KW"/>
</dbReference>
<organism evidence="7">
    <name type="scientific">Gardenia jasminoides</name>
    <name type="common">Cape jasmine</name>
    <name type="synonym">Gardenia augusta</name>
    <dbReference type="NCBI Taxonomy" id="114476"/>
    <lineage>
        <taxon>Eukaryota</taxon>
        <taxon>Viridiplantae</taxon>
        <taxon>Streptophyta</taxon>
        <taxon>Embryophyta</taxon>
        <taxon>Tracheophyta</taxon>
        <taxon>Spermatophyta</taxon>
        <taxon>Magnoliopsida</taxon>
        <taxon>eudicotyledons</taxon>
        <taxon>Gunneridae</taxon>
        <taxon>Pentapetalae</taxon>
        <taxon>asterids</taxon>
        <taxon>lamiids</taxon>
        <taxon>Gentianales</taxon>
        <taxon>Rubiaceae</taxon>
        <taxon>Ixoroideae</taxon>
        <taxon>Gardenieae complex</taxon>
        <taxon>Gardenieae - Pavetteae clade</taxon>
        <taxon>Gardenieae</taxon>
        <taxon>Gardenia</taxon>
    </lineage>
</organism>
<evidence type="ECO:0000256" key="6">
    <source>
        <dbReference type="SAM" id="MobiDB-lite"/>
    </source>
</evidence>
<name>A0A288W8F9_GARJA</name>
<keyword evidence="2 5" id="KW-0479">Metal-binding</keyword>
<dbReference type="EMBL" id="KY631925">
    <property type="protein sequence ID" value="ARU08109.1"/>
    <property type="molecule type" value="mRNA"/>
</dbReference>
<evidence type="ECO:0000256" key="5">
    <source>
        <dbReference type="PIRSR" id="PIRSR604294-1"/>
    </source>
</evidence>
<dbReference type="GO" id="GO:0010436">
    <property type="term" value="F:carotenoid dioxygenase activity"/>
    <property type="evidence" value="ECO:0007669"/>
    <property type="project" value="TreeGrafter"/>
</dbReference>
<sequence length="664" mass="72926">MTDLLCFLYESLGAQHKYSPPLYTFTHPSIHLLLVLQNNNTKTAMDAFSSSFLSRLSQNPKLPTSLTNPSSPNIPLLHISSARIEDKPQPTIITSTPITATTPPSSNSNPLKKQNLPKYTLKRSNPKPQSSSQPPPSLQLQEPSRKPVEPSLLTKFFNALDNFIDTCIDPPTHPSVDPKYVLANNFVPVDELPPTECEVVEGFLPPCLDGAYFRNGPNPQFVTHGPYHFFDGDGMIHSIKISEGKATFCSRYVKTYKYMTERDTGSPVFPKVFSGFNGLTASAARVALAAARMLAGQFNRANGFGLANTSLALVGGKLFALGEPDLPYAVKLTQTGDLVTVGRHDFDGKLIASMTAHPKIDPETGEAFAFRYALMPPFLTFFRINPDGTKEPDVPIFSMTRPSFVHDLAITRKYAIFPDIQIGINPLQMIAGGPLVGSDPRKVPRLGVIPRYAADEAEMKWFDVPGLNLMHAVNAWDEDDGDGIVVVGTNSLPIEHVLRRMDLVHASMVKIKIDLKTGMVWKHPISTRSMEFGVINPAYVGKKNKYVYAAVVDPLPKVSGVVKLDLSASAGEHRDCVIASQLYEPECFGSEPFFVAKDPNNPNADEDDGYVVSYVHDENTGESRFLVMDAKSPSLEIVAAVKLPQRVPSGFHGLFVRESELNKL</sequence>
<keyword evidence="3" id="KW-0223">Dioxygenase</keyword>
<evidence type="ECO:0000313" key="7">
    <source>
        <dbReference type="EMBL" id="ARU08109.1"/>
    </source>
</evidence>
<feature type="binding site" evidence="5">
    <location>
        <position position="406"/>
    </location>
    <ligand>
        <name>Fe cation</name>
        <dbReference type="ChEBI" id="CHEBI:24875"/>
        <note>catalytic</note>
    </ligand>
</feature>
<evidence type="ECO:0000256" key="1">
    <source>
        <dbReference type="ARBA" id="ARBA00006787"/>
    </source>
</evidence>
<dbReference type="PANTHER" id="PTHR10543:SF46">
    <property type="entry name" value="CAROTENOID CLEAVAGE DIOXYGENASE 4, CHLOROPLASTIC-RELATED"/>
    <property type="match status" value="1"/>
</dbReference>
<feature type="binding site" evidence="5">
    <location>
        <position position="357"/>
    </location>
    <ligand>
        <name>Fe cation</name>
        <dbReference type="ChEBI" id="CHEBI:24875"/>
        <note>catalytic</note>
    </ligand>
</feature>
<evidence type="ECO:0000256" key="3">
    <source>
        <dbReference type="ARBA" id="ARBA00022964"/>
    </source>
</evidence>
<dbReference type="InterPro" id="IPR004294">
    <property type="entry name" value="Carotenoid_Oase"/>
</dbReference>
<dbReference type="Pfam" id="PF03055">
    <property type="entry name" value="RPE65"/>
    <property type="match status" value="1"/>
</dbReference>
<feature type="binding site" evidence="5">
    <location>
        <position position="471"/>
    </location>
    <ligand>
        <name>Fe cation</name>
        <dbReference type="ChEBI" id="CHEBI:24875"/>
        <note>catalytic</note>
    </ligand>
</feature>
<dbReference type="AlphaFoldDB" id="A0A288W8F9"/>